<gene>
    <name evidence="1" type="ORF">BO222_06410</name>
</gene>
<organism evidence="1 2">
    <name type="scientific">Ileibacterium valens</name>
    <dbReference type="NCBI Taxonomy" id="1862668"/>
    <lineage>
        <taxon>Bacteria</taxon>
        <taxon>Bacillati</taxon>
        <taxon>Bacillota</taxon>
        <taxon>Erysipelotrichia</taxon>
        <taxon>Erysipelotrichales</taxon>
        <taxon>Erysipelotrichaceae</taxon>
        <taxon>Ileibacterium</taxon>
    </lineage>
</organism>
<keyword evidence="2" id="KW-1185">Reference proteome</keyword>
<evidence type="ECO:0000313" key="1">
    <source>
        <dbReference type="EMBL" id="OLU39569.1"/>
    </source>
</evidence>
<sequence>MEMALSKETVYVYLTCEYDTKTSQTVYSALLFSESRRKPLFARLESILKSSWKGSRLKELSVLQIDARNEKIARDLLRALFSSNQADGLFLDYTEGNSTKNNFEWMSFIKQLSQSLQNKNGVIVYDPQNIRPSTINTGLKKGALHAETLKEDCSDSIGLQISSFLGQIQVEQRNELNQAMMEMFSRELKIDKHFHSINGDMLWITSQLDQDQSKLVMQAISMNPALVHSGLIEKMIRKKSSYKEYQNLLEIIQEGIDPEALAQSSGNNIESKASNVRKKSMQLDGPLQKLTQKSDEKKAKEQFENLVRSLDFKEQGDMQENQREWLKNRFEEEWTKILTKIDKADNPALAIEQISRSLKSIKKKHAFIGCYCDPKNRKEQIMALIPYHYSKEMVPAFQDWLPSVFESFGTSLENAASNDDFKQWIDDYFIRVYPDDGLCYSDQMKSLIIKIAEYSKSTFIHMSLLTGQDLKAVLVENNWYLPYLLENEEEQPVL</sequence>
<dbReference type="Proteomes" id="UP000186341">
    <property type="component" value="Unassembled WGS sequence"/>
</dbReference>
<name>A0A1U7NFY0_9FIRM</name>
<dbReference type="EMBL" id="MPJW01000132">
    <property type="protein sequence ID" value="OLU39569.1"/>
    <property type="molecule type" value="Genomic_DNA"/>
</dbReference>
<evidence type="ECO:0000313" key="2">
    <source>
        <dbReference type="Proteomes" id="UP000186341"/>
    </source>
</evidence>
<protein>
    <submittedName>
        <fullName evidence="1">Uncharacterized protein</fullName>
    </submittedName>
</protein>
<accession>A0A1U7NFY0</accession>
<proteinExistence type="predicted"/>
<dbReference type="AlphaFoldDB" id="A0A1U7NFY0"/>
<comment type="caution">
    <text evidence="1">The sequence shown here is derived from an EMBL/GenBank/DDBJ whole genome shotgun (WGS) entry which is preliminary data.</text>
</comment>
<reference evidence="1 2" key="1">
    <citation type="submission" date="2016-11" db="EMBL/GenBank/DDBJ databases">
        <title>Description of two novel members of the family Erysipelotrichaceae: Ileibacterium lipovorans gen. nov., sp. nov. and Dubosiella newyorkensis, gen. nov., sp. nov.</title>
        <authorList>
            <person name="Cox L.M."/>
            <person name="Sohn J."/>
            <person name="Tyrrell K.L."/>
            <person name="Citron D.M."/>
            <person name="Lawson P.A."/>
            <person name="Patel N.B."/>
            <person name="Iizumi T."/>
            <person name="Perez-Perez G.I."/>
            <person name="Goldstein E.J."/>
            <person name="Blaser M.J."/>
        </authorList>
    </citation>
    <scope>NUCLEOTIDE SEQUENCE [LARGE SCALE GENOMIC DNA]</scope>
    <source>
        <strain evidence="1 2">NYU-BL-A3</strain>
    </source>
</reference>